<gene>
    <name evidence="2" type="ORF">P0Y53_22125</name>
</gene>
<dbReference type="Proteomes" id="UP001220610">
    <property type="component" value="Chromosome"/>
</dbReference>
<organism evidence="2 3">
    <name type="scientific">Candidatus Pseudobacter hemicellulosilyticus</name>
    <dbReference type="NCBI Taxonomy" id="3121375"/>
    <lineage>
        <taxon>Bacteria</taxon>
        <taxon>Pseudomonadati</taxon>
        <taxon>Bacteroidota</taxon>
        <taxon>Chitinophagia</taxon>
        <taxon>Chitinophagales</taxon>
        <taxon>Chitinophagaceae</taxon>
        <taxon>Pseudobacter</taxon>
    </lineage>
</organism>
<accession>A0AAJ6BHI0</accession>
<dbReference type="EMBL" id="CP119311">
    <property type="protein sequence ID" value="WEK35196.1"/>
    <property type="molecule type" value="Genomic_DNA"/>
</dbReference>
<evidence type="ECO:0000313" key="3">
    <source>
        <dbReference type="Proteomes" id="UP001220610"/>
    </source>
</evidence>
<proteinExistence type="predicted"/>
<feature type="chain" id="PRO_5042597974" evidence="1">
    <location>
        <begin position="19"/>
        <end position="317"/>
    </location>
</feature>
<protein>
    <submittedName>
        <fullName evidence="2">Uncharacterized protein</fullName>
    </submittedName>
</protein>
<dbReference type="AlphaFoldDB" id="A0AAJ6BHI0"/>
<feature type="signal peptide" evidence="1">
    <location>
        <begin position="1"/>
        <end position="18"/>
    </location>
</feature>
<evidence type="ECO:0000256" key="1">
    <source>
        <dbReference type="SAM" id="SignalP"/>
    </source>
</evidence>
<evidence type="ECO:0000313" key="2">
    <source>
        <dbReference type="EMBL" id="WEK35196.1"/>
    </source>
</evidence>
<name>A0AAJ6BHI0_9BACT</name>
<reference evidence="2" key="1">
    <citation type="submission" date="2023-03" db="EMBL/GenBank/DDBJ databases">
        <title>Andean soil-derived lignocellulolytic bacterial consortium as a source of novel taxa and putative plastic-active enzymes.</title>
        <authorList>
            <person name="Diaz-Garcia L."/>
            <person name="Chuvochina M."/>
            <person name="Feuerriegel G."/>
            <person name="Bunk B."/>
            <person name="Sproer C."/>
            <person name="Streit W.R."/>
            <person name="Rodriguez L.M."/>
            <person name="Overmann J."/>
            <person name="Jimenez D.J."/>
        </authorList>
    </citation>
    <scope>NUCLEOTIDE SEQUENCE</scope>
    <source>
        <strain evidence="2">MAG 7</strain>
    </source>
</reference>
<sequence length="317" mass="36435">MSRTMAAFLLLLTLQVSAQDTLPRFSVTTRGNNKVIVSWTNNYPVITQLSIQRSTDSTRNFRTILTLPDPTVKQNGYVDTKSPTPFSFYRLFIVLENGNYVFSESRRPFWDTAGASPGNATAESAEINGRRVVIADNMPYKEAEQLKEKLTEVVQKEVVKEPAKPEAPRAVPGKKPEPEKLFTVKRRDSILVQLTEKNFKRFRDSVVSRTKDTIAFKNLDTIVIRPFVPKEIYRPSRFVYTDKDGNVVIALPEAPGKDYQVKFFEDDRLPLFSIKKVKEPLLVMDKSNFLHAGWFQFELYEEGKLKETHKFLIPKDF</sequence>
<keyword evidence="1" id="KW-0732">Signal</keyword>